<dbReference type="Proteomes" id="UP000517916">
    <property type="component" value="Unassembled WGS sequence"/>
</dbReference>
<organism evidence="2 3">
    <name type="scientific">Kutzneria viridogrisea</name>
    <dbReference type="NCBI Taxonomy" id="47990"/>
    <lineage>
        <taxon>Bacteria</taxon>
        <taxon>Bacillati</taxon>
        <taxon>Actinomycetota</taxon>
        <taxon>Actinomycetes</taxon>
        <taxon>Pseudonocardiales</taxon>
        <taxon>Pseudonocardiaceae</taxon>
        <taxon>Kutzneria</taxon>
    </lineage>
</organism>
<comment type="caution">
    <text evidence="2">The sequence shown here is derived from an EMBL/GenBank/DDBJ whole genome shotgun (WGS) entry which is preliminary data.</text>
</comment>
<dbReference type="InterPro" id="IPR051531">
    <property type="entry name" value="N-acetyltransferase"/>
</dbReference>
<gene>
    <name evidence="2" type="ORF">BC739_003393</name>
</gene>
<dbReference type="InterPro" id="IPR000182">
    <property type="entry name" value="GNAT_dom"/>
</dbReference>
<dbReference type="SUPFAM" id="SSF55729">
    <property type="entry name" value="Acyl-CoA N-acyltransferases (Nat)"/>
    <property type="match status" value="1"/>
</dbReference>
<reference evidence="2 3" key="1">
    <citation type="submission" date="2020-08" db="EMBL/GenBank/DDBJ databases">
        <title>Genomic Encyclopedia of Archaeal and Bacterial Type Strains, Phase II (KMG-II): from individual species to whole genera.</title>
        <authorList>
            <person name="Goeker M."/>
        </authorList>
    </citation>
    <scope>NUCLEOTIDE SEQUENCE [LARGE SCALE GENOMIC DNA]</scope>
    <source>
        <strain evidence="2 3">DSM 43850</strain>
    </source>
</reference>
<dbReference type="PROSITE" id="PS51186">
    <property type="entry name" value="GNAT"/>
    <property type="match status" value="1"/>
</dbReference>
<keyword evidence="3" id="KW-1185">Reference proteome</keyword>
<feature type="domain" description="N-acetyltransferase" evidence="1">
    <location>
        <begin position="9"/>
        <end position="170"/>
    </location>
</feature>
<name>A0ABR6BH30_9PSEU</name>
<evidence type="ECO:0000313" key="3">
    <source>
        <dbReference type="Proteomes" id="UP000517916"/>
    </source>
</evidence>
<accession>A0ABR6BH30</accession>
<proteinExistence type="predicted"/>
<dbReference type="Gene3D" id="3.40.630.30">
    <property type="match status" value="1"/>
</dbReference>
<evidence type="ECO:0000259" key="1">
    <source>
        <dbReference type="PROSITE" id="PS51186"/>
    </source>
</evidence>
<dbReference type="RefSeq" id="WP_025360748.1">
    <property type="nucleotide sequence ID" value="NZ_BAAABQ010000009.1"/>
</dbReference>
<evidence type="ECO:0000313" key="2">
    <source>
        <dbReference type="EMBL" id="MBA8926194.1"/>
    </source>
</evidence>
<protein>
    <submittedName>
        <fullName evidence="2">RimJ/RimL family protein N-acetyltransferase</fullName>
    </submittedName>
</protein>
<dbReference type="PANTHER" id="PTHR43792">
    <property type="entry name" value="GNAT FAMILY, PUTATIVE (AFU_ORTHOLOGUE AFUA_3G00765)-RELATED-RELATED"/>
    <property type="match status" value="1"/>
</dbReference>
<dbReference type="PANTHER" id="PTHR43792:SF1">
    <property type="entry name" value="N-ACETYLTRANSFERASE DOMAIN-CONTAINING PROTEIN"/>
    <property type="match status" value="1"/>
</dbReference>
<dbReference type="Pfam" id="PF13302">
    <property type="entry name" value="Acetyltransf_3"/>
    <property type="match status" value="1"/>
</dbReference>
<sequence length="174" mass="19698">MTELRTERLQLRRMVAEDLPTLLEIECEPAGYRYELTGPPGHEHVRSLLDRMVVHWAEHGFGYCVVELAETGAAIGLGGVRLFEVDGEAVLNLAYRFLERHWGKGYASEMASAVVDWAERELPQYPVVVSMSPINTPSRRLAEKLGFREYTTQDIGYGPEPVLRRSEPLVRGRS</sequence>
<dbReference type="EMBL" id="JACJID010000002">
    <property type="protein sequence ID" value="MBA8926194.1"/>
    <property type="molecule type" value="Genomic_DNA"/>
</dbReference>
<dbReference type="InterPro" id="IPR016181">
    <property type="entry name" value="Acyl_CoA_acyltransferase"/>
</dbReference>